<reference evidence="4 5" key="1">
    <citation type="submission" date="2020-11" db="EMBL/GenBank/DDBJ databases">
        <title>Description of Pontivivens ytuae sp. nov. isolated from deep sea sediment of Mariana Trench.</title>
        <authorList>
            <person name="Wang Z."/>
            <person name="Sun Q.-L."/>
            <person name="Xu X.-D."/>
            <person name="Tang Y.-Z."/>
            <person name="Zhang J."/>
        </authorList>
    </citation>
    <scope>NUCLEOTIDE SEQUENCE [LARGE SCALE GENOMIC DNA]</scope>
    <source>
        <strain evidence="4 5">MT2928</strain>
    </source>
</reference>
<dbReference type="InterPro" id="IPR015797">
    <property type="entry name" value="NUDIX_hydrolase-like_dom_sf"/>
</dbReference>
<protein>
    <submittedName>
        <fullName evidence="4">NUDIX hydrolase</fullName>
    </submittedName>
</protein>
<sequence>METEWLNWSRRLAALAQTGLSFTRDPFDRERYEEMAGIAAHMLARLADLPVEQVAGLMAPEPGYATPKVDVRGAIVVEDRILLVQEKSDGRWSLPGGYADVGLSASENVVKEIREEAGLEVRVDRLYAVRHKAKGPYDPDLRDFYKLFFLCEPVAGADVRAGFEVADARFFPPGDLPPLSTARVAVRDIEAAFASREGGPAGVLFD</sequence>
<gene>
    <name evidence="4" type="ORF">I0K15_15195</name>
</gene>
<organism evidence="4 5">
    <name type="scientific">Pontivivens ytuae</name>
    <dbReference type="NCBI Taxonomy" id="2789856"/>
    <lineage>
        <taxon>Bacteria</taxon>
        <taxon>Pseudomonadati</taxon>
        <taxon>Pseudomonadota</taxon>
        <taxon>Alphaproteobacteria</taxon>
        <taxon>Rhodobacterales</taxon>
        <taxon>Paracoccaceae</taxon>
        <taxon>Pontivivens</taxon>
    </lineage>
</organism>
<name>A0A7S9QBU6_9RHOB</name>
<dbReference type="PROSITE" id="PS51462">
    <property type="entry name" value="NUDIX"/>
    <property type="match status" value="1"/>
</dbReference>
<dbReference type="InterPro" id="IPR000086">
    <property type="entry name" value="NUDIX_hydrolase_dom"/>
</dbReference>
<keyword evidence="2 4" id="KW-0378">Hydrolase</keyword>
<dbReference type="KEGG" id="poz:I0K15_15195"/>
<evidence type="ECO:0000256" key="1">
    <source>
        <dbReference type="ARBA" id="ARBA00001946"/>
    </source>
</evidence>
<dbReference type="EMBL" id="CP064942">
    <property type="protein sequence ID" value="QPH53135.1"/>
    <property type="molecule type" value="Genomic_DNA"/>
</dbReference>
<evidence type="ECO:0000256" key="2">
    <source>
        <dbReference type="ARBA" id="ARBA00022801"/>
    </source>
</evidence>
<evidence type="ECO:0000313" key="4">
    <source>
        <dbReference type="EMBL" id="QPH53135.1"/>
    </source>
</evidence>
<evidence type="ECO:0000259" key="3">
    <source>
        <dbReference type="PROSITE" id="PS51462"/>
    </source>
</evidence>
<dbReference type="RefSeq" id="WP_196102346.1">
    <property type="nucleotide sequence ID" value="NZ_CP064942.1"/>
</dbReference>
<dbReference type="PANTHER" id="PTHR43046:SF16">
    <property type="entry name" value="ADP-RIBOSE PYROPHOSPHATASE YJHB-RELATED"/>
    <property type="match status" value="1"/>
</dbReference>
<dbReference type="Pfam" id="PF00293">
    <property type="entry name" value="NUDIX"/>
    <property type="match status" value="1"/>
</dbReference>
<dbReference type="SUPFAM" id="SSF55811">
    <property type="entry name" value="Nudix"/>
    <property type="match status" value="1"/>
</dbReference>
<dbReference type="PANTHER" id="PTHR43046">
    <property type="entry name" value="GDP-MANNOSE MANNOSYL HYDROLASE"/>
    <property type="match status" value="1"/>
</dbReference>
<dbReference type="Gene3D" id="3.90.79.10">
    <property type="entry name" value="Nucleoside Triphosphate Pyrophosphohydrolase"/>
    <property type="match status" value="1"/>
</dbReference>
<dbReference type="AlphaFoldDB" id="A0A7S9QBU6"/>
<dbReference type="InterPro" id="IPR059176">
    <property type="entry name" value="UDP-X_N"/>
</dbReference>
<feature type="domain" description="Nudix hydrolase" evidence="3">
    <location>
        <begin position="67"/>
        <end position="193"/>
    </location>
</feature>
<proteinExistence type="predicted"/>
<dbReference type="CDD" id="cd04672">
    <property type="entry name" value="NUDIX_CDP-Chase_like"/>
    <property type="match status" value="1"/>
</dbReference>
<keyword evidence="5" id="KW-1185">Reference proteome</keyword>
<dbReference type="GO" id="GO:0016787">
    <property type="term" value="F:hydrolase activity"/>
    <property type="evidence" value="ECO:0007669"/>
    <property type="project" value="UniProtKB-KW"/>
</dbReference>
<dbReference type="Gene3D" id="6.10.250.1120">
    <property type="match status" value="1"/>
</dbReference>
<evidence type="ECO:0000313" key="5">
    <source>
        <dbReference type="Proteomes" id="UP000594800"/>
    </source>
</evidence>
<accession>A0A7S9QBU6</accession>
<dbReference type="Pfam" id="PF12535">
    <property type="entry name" value="Nudix_N"/>
    <property type="match status" value="1"/>
</dbReference>
<comment type="cofactor">
    <cofactor evidence="1">
        <name>Mg(2+)</name>
        <dbReference type="ChEBI" id="CHEBI:18420"/>
    </cofactor>
</comment>
<dbReference type="Proteomes" id="UP000594800">
    <property type="component" value="Chromosome"/>
</dbReference>